<dbReference type="Gene3D" id="3.50.50.60">
    <property type="entry name" value="FAD/NAD(P)-binding domain"/>
    <property type="match status" value="1"/>
</dbReference>
<name>A0A563F2A4_9PSEU</name>
<dbReference type="OrthoDB" id="8441431at2"/>
<protein>
    <submittedName>
        <fullName evidence="1">FHA domain-containing protein</fullName>
    </submittedName>
</protein>
<dbReference type="SUPFAM" id="SSF51905">
    <property type="entry name" value="FAD/NAD(P)-binding domain"/>
    <property type="match status" value="1"/>
</dbReference>
<dbReference type="InterPro" id="IPR036188">
    <property type="entry name" value="FAD/NAD-bd_sf"/>
</dbReference>
<dbReference type="PROSITE" id="PS51257">
    <property type="entry name" value="PROKAR_LIPOPROTEIN"/>
    <property type="match status" value="1"/>
</dbReference>
<dbReference type="AlphaFoldDB" id="A0A563F2A4"/>
<organism evidence="1 2">
    <name type="scientific">Lentzea tibetensis</name>
    <dbReference type="NCBI Taxonomy" id="2591470"/>
    <lineage>
        <taxon>Bacteria</taxon>
        <taxon>Bacillati</taxon>
        <taxon>Actinomycetota</taxon>
        <taxon>Actinomycetes</taxon>
        <taxon>Pseudonocardiales</taxon>
        <taxon>Pseudonocardiaceae</taxon>
        <taxon>Lentzea</taxon>
    </lineage>
</organism>
<evidence type="ECO:0000313" key="2">
    <source>
        <dbReference type="Proteomes" id="UP000316639"/>
    </source>
</evidence>
<accession>A0A563F2A4</accession>
<sequence>MVVRLPQRAVPLRVDVAGGGPVGLSFACMLKSMLGDQAAVRVHDRRWMRRRNRIVWRGLADGNMRREQVVTLQSNVWSLLPQQVRQRLFVGGRFSEMWPLGPDSPAERGRPRNIKIRWIEDCLLDAAQDVYGVELVPQAYSSPDSWDGLHVLAIADGARSATRDSLKDHFGTPSRDLYSVDGAPLDERVLGIRVTAKVHDEYTVPLTVCQNRFLFNSLGGGFINMRLTAEEASEIVALGECGPVRCIGVLGCTMRPQGPRFVCDKHRAVLKPSVDRLSFLWPRIMDGLRFFGVDAADVAGITSFTLGMQQMSKFTAQIGPRTFGFLLGDAANALHFWPGRGLNTGLKGALSLAAELRTRWRGTPFHAADFAVHEGIMQQLQYREKSRAWITMLMPDENGAPRGIEDRIRDGLQGPFDRNALVATLYERVRTIKARLAGRMGSLPADEWFLTRINAMDVRTLKVMVESGPWITRRIGGDEIVIRMPQERPNSTQPAGLSLVS</sequence>
<keyword evidence="2" id="KW-1185">Reference proteome</keyword>
<dbReference type="RefSeq" id="WP_146349477.1">
    <property type="nucleotide sequence ID" value="NZ_VOBR01000002.1"/>
</dbReference>
<dbReference type="Proteomes" id="UP000316639">
    <property type="component" value="Unassembled WGS sequence"/>
</dbReference>
<dbReference type="EMBL" id="VOBR01000002">
    <property type="protein sequence ID" value="TWP53881.1"/>
    <property type="molecule type" value="Genomic_DNA"/>
</dbReference>
<reference evidence="1 2" key="1">
    <citation type="submission" date="2019-07" db="EMBL/GenBank/DDBJ databases">
        <title>Lentzea xizangensis sp. nov., isolated from Qinghai-Tibetan Plateau Soils.</title>
        <authorList>
            <person name="Huang J."/>
        </authorList>
    </citation>
    <scope>NUCLEOTIDE SEQUENCE [LARGE SCALE GENOMIC DNA]</scope>
    <source>
        <strain evidence="1 2">FXJ1.1311</strain>
    </source>
</reference>
<comment type="caution">
    <text evidence="1">The sequence shown here is derived from an EMBL/GenBank/DDBJ whole genome shotgun (WGS) entry which is preliminary data.</text>
</comment>
<evidence type="ECO:0000313" key="1">
    <source>
        <dbReference type="EMBL" id="TWP53881.1"/>
    </source>
</evidence>
<gene>
    <name evidence="1" type="ORF">FKR81_03755</name>
</gene>
<dbReference type="Gene3D" id="3.30.70.2450">
    <property type="match status" value="1"/>
</dbReference>
<proteinExistence type="predicted"/>